<gene>
    <name evidence="2" type="ORF">F5891DRAFT_978936</name>
</gene>
<evidence type="ECO:0000313" key="2">
    <source>
        <dbReference type="EMBL" id="KAG1902234.1"/>
    </source>
</evidence>
<reference evidence="2" key="1">
    <citation type="journal article" date="2020" name="New Phytol.">
        <title>Comparative genomics reveals dynamic genome evolution in host specialist ectomycorrhizal fungi.</title>
        <authorList>
            <person name="Lofgren L.A."/>
            <person name="Nguyen N.H."/>
            <person name="Vilgalys R."/>
            <person name="Ruytinx J."/>
            <person name="Liao H.L."/>
            <person name="Branco S."/>
            <person name="Kuo A."/>
            <person name="LaButti K."/>
            <person name="Lipzen A."/>
            <person name="Andreopoulos W."/>
            <person name="Pangilinan J."/>
            <person name="Riley R."/>
            <person name="Hundley H."/>
            <person name="Na H."/>
            <person name="Barry K."/>
            <person name="Grigoriev I.V."/>
            <person name="Stajich J.E."/>
            <person name="Kennedy P.G."/>
        </authorList>
    </citation>
    <scope>NUCLEOTIDE SEQUENCE</scope>
    <source>
        <strain evidence="2">FC203</strain>
    </source>
</reference>
<accession>A0AAD4HNZ3</accession>
<dbReference type="AlphaFoldDB" id="A0AAD4HNZ3"/>
<comment type="caution">
    <text evidence="2">The sequence shown here is derived from an EMBL/GenBank/DDBJ whole genome shotgun (WGS) entry which is preliminary data.</text>
</comment>
<dbReference type="EMBL" id="JABBWK010000018">
    <property type="protein sequence ID" value="KAG1902234.1"/>
    <property type="molecule type" value="Genomic_DNA"/>
</dbReference>
<sequence>MTFNSDSDSCSMDSHSSDFNDGAEVILMDADFKIEAPGGGEGDSQSRSSTPESHKDCGGPEYCAYGQGCHAYSCGCYNYREMERYKYLKLSPPDLVEQCVLSFFINPVNEVLTTAQTLHSSSRDITDMQTGSVPDIKLPLSKCRKLGEQSESFKGGLAQSLVEIRQEVVVLGEALIKVKKGLRRHGATILAICEVLATVTDQEGGCEC</sequence>
<evidence type="ECO:0000256" key="1">
    <source>
        <dbReference type="SAM" id="MobiDB-lite"/>
    </source>
</evidence>
<dbReference type="RefSeq" id="XP_041227809.1">
    <property type="nucleotide sequence ID" value="XM_041376825.1"/>
</dbReference>
<organism evidence="2 3">
    <name type="scientific">Suillus fuscotomentosus</name>
    <dbReference type="NCBI Taxonomy" id="1912939"/>
    <lineage>
        <taxon>Eukaryota</taxon>
        <taxon>Fungi</taxon>
        <taxon>Dikarya</taxon>
        <taxon>Basidiomycota</taxon>
        <taxon>Agaricomycotina</taxon>
        <taxon>Agaricomycetes</taxon>
        <taxon>Agaricomycetidae</taxon>
        <taxon>Boletales</taxon>
        <taxon>Suillineae</taxon>
        <taxon>Suillaceae</taxon>
        <taxon>Suillus</taxon>
    </lineage>
</organism>
<keyword evidence="3" id="KW-1185">Reference proteome</keyword>
<dbReference type="Proteomes" id="UP001195769">
    <property type="component" value="Unassembled WGS sequence"/>
</dbReference>
<protein>
    <submittedName>
        <fullName evidence="2">Uncharacterized protein</fullName>
    </submittedName>
</protein>
<evidence type="ECO:0000313" key="3">
    <source>
        <dbReference type="Proteomes" id="UP001195769"/>
    </source>
</evidence>
<dbReference type="GeneID" id="64671123"/>
<feature type="region of interest" description="Disordered" evidence="1">
    <location>
        <begin position="34"/>
        <end position="53"/>
    </location>
</feature>
<proteinExistence type="predicted"/>
<name>A0AAD4HNZ3_9AGAM</name>